<dbReference type="HOGENOM" id="CLU_1066002_0_0_1"/>
<reference evidence="1 2" key="1">
    <citation type="journal article" date="2012" name="BMC Genomics">
        <title>Comparative genomics of the white-rot fungi, Phanerochaete carnosa and P. chrysosporium, to elucidate the genetic basis of the distinct wood types they colonize.</title>
        <authorList>
            <person name="Suzuki H."/>
            <person name="MacDonald J."/>
            <person name="Syed K."/>
            <person name="Salamov A."/>
            <person name="Hori C."/>
            <person name="Aerts A."/>
            <person name="Henrissat B."/>
            <person name="Wiebenga A."/>
            <person name="vanKuyk P.A."/>
            <person name="Barry K."/>
            <person name="Lindquist E."/>
            <person name="LaButti K."/>
            <person name="Lapidus A."/>
            <person name="Lucas S."/>
            <person name="Coutinho P."/>
            <person name="Gong Y."/>
            <person name="Samejima M."/>
            <person name="Mahadevan R."/>
            <person name="Abou-Zaid M."/>
            <person name="de Vries R.P."/>
            <person name="Igarashi K."/>
            <person name="Yadav J.S."/>
            <person name="Grigoriev I.V."/>
            <person name="Master E.R."/>
        </authorList>
    </citation>
    <scope>NUCLEOTIDE SEQUENCE [LARGE SCALE GENOMIC DNA]</scope>
    <source>
        <strain evidence="1 2">HHB-10118-sp</strain>
    </source>
</reference>
<proteinExistence type="predicted"/>
<evidence type="ECO:0000313" key="1">
    <source>
        <dbReference type="EMBL" id="EKM57700.1"/>
    </source>
</evidence>
<gene>
    <name evidence="1" type="ORF">PHACADRAFT_182158</name>
</gene>
<dbReference type="OrthoDB" id="10549420at2759"/>
<sequence>MLGCTFADACWSEVPVYIWTVYTSLKTSAIWGGNKILFAASFFLSLTPVLTDILETADYRNAYSLQFRCYGRPPSTSLRSYMIICVRIQFDSHGIQAARATCAVLLLQDILILSLTLAKTLHQWWITRGLGFSFSITTSILRGGASIVLHAVAPPNLKRLYRNGALSVRMHMGIVGLRETLTHLQQFNGIMEEVLSPSLLRFRLIMELRTLLQDSDSFNVPSAAQSRIYFHRSIREVEQSLSLLNSTFDDRLQAGPAEEGL</sequence>
<dbReference type="EMBL" id="JH930470">
    <property type="protein sequence ID" value="EKM57700.1"/>
    <property type="molecule type" value="Genomic_DNA"/>
</dbReference>
<dbReference type="GeneID" id="18910070"/>
<dbReference type="AlphaFoldDB" id="K5WEH7"/>
<dbReference type="Proteomes" id="UP000008370">
    <property type="component" value="Unassembled WGS sequence"/>
</dbReference>
<organism evidence="1 2">
    <name type="scientific">Phanerochaete carnosa (strain HHB-10118-sp)</name>
    <name type="common">White-rot fungus</name>
    <name type="synonym">Peniophora carnosa</name>
    <dbReference type="NCBI Taxonomy" id="650164"/>
    <lineage>
        <taxon>Eukaryota</taxon>
        <taxon>Fungi</taxon>
        <taxon>Dikarya</taxon>
        <taxon>Basidiomycota</taxon>
        <taxon>Agaricomycotina</taxon>
        <taxon>Agaricomycetes</taxon>
        <taxon>Polyporales</taxon>
        <taxon>Phanerochaetaceae</taxon>
        <taxon>Phanerochaete</taxon>
    </lineage>
</organism>
<name>K5WEH7_PHACS</name>
<dbReference type="RefSeq" id="XP_007393046.1">
    <property type="nucleotide sequence ID" value="XM_007392984.1"/>
</dbReference>
<keyword evidence="2" id="KW-1185">Reference proteome</keyword>
<dbReference type="InParanoid" id="K5WEH7"/>
<evidence type="ECO:0000313" key="2">
    <source>
        <dbReference type="Proteomes" id="UP000008370"/>
    </source>
</evidence>
<accession>K5WEH7</accession>
<protein>
    <submittedName>
        <fullName evidence="1">Uncharacterized protein</fullName>
    </submittedName>
</protein>
<dbReference type="KEGG" id="pco:PHACADRAFT_182158"/>